<gene>
    <name evidence="1" type="ORF">AVDCRST_MAG37-2803</name>
</gene>
<sequence length="66" mass="7261">MPFVTESTGEENANLYKRGVKEGSRGELLDASELLELLDAFGEDGARSYLVGYLEGVDDAMEEEDE</sequence>
<dbReference type="AlphaFoldDB" id="A0A6J4QTC6"/>
<dbReference type="EMBL" id="CADCVD010000144">
    <property type="protein sequence ID" value="CAA9454721.1"/>
    <property type="molecule type" value="Genomic_DNA"/>
</dbReference>
<protein>
    <submittedName>
        <fullName evidence="1">Uncharacterized protein</fullName>
    </submittedName>
</protein>
<evidence type="ECO:0000313" key="1">
    <source>
        <dbReference type="EMBL" id="CAA9454721.1"/>
    </source>
</evidence>
<reference evidence="1" key="1">
    <citation type="submission" date="2020-02" db="EMBL/GenBank/DDBJ databases">
        <authorList>
            <person name="Meier V. D."/>
        </authorList>
    </citation>
    <scope>NUCLEOTIDE SEQUENCE</scope>
    <source>
        <strain evidence="1">AVDCRST_MAG37</strain>
    </source>
</reference>
<name>A0A6J4QTC6_9ACTN</name>
<organism evidence="1">
    <name type="scientific">uncultured Rubrobacteraceae bacterium</name>
    <dbReference type="NCBI Taxonomy" id="349277"/>
    <lineage>
        <taxon>Bacteria</taxon>
        <taxon>Bacillati</taxon>
        <taxon>Actinomycetota</taxon>
        <taxon>Rubrobacteria</taxon>
        <taxon>Rubrobacterales</taxon>
        <taxon>Rubrobacteraceae</taxon>
        <taxon>environmental samples</taxon>
    </lineage>
</organism>
<accession>A0A6J4QTC6</accession>
<proteinExistence type="predicted"/>